<name>B6HJV0_PENRW</name>
<proteinExistence type="predicted"/>
<reference evidence="1 2" key="1">
    <citation type="journal article" date="2008" name="Nat. Biotechnol.">
        <title>Genome sequencing and analysis of the filamentous fungus Penicillium chrysogenum.</title>
        <authorList>
            <person name="van den Berg M.A."/>
            <person name="Albang R."/>
            <person name="Albermann K."/>
            <person name="Badger J.H."/>
            <person name="Daran J.-M."/>
            <person name="Driessen A.J.M."/>
            <person name="Garcia-Estrada C."/>
            <person name="Fedorova N.D."/>
            <person name="Harris D.M."/>
            <person name="Heijne W.H.M."/>
            <person name="Joardar V.S."/>
            <person name="Kiel J.A.K.W."/>
            <person name="Kovalchuk A."/>
            <person name="Martin J.F."/>
            <person name="Nierman W.C."/>
            <person name="Nijland J.G."/>
            <person name="Pronk J.T."/>
            <person name="Roubos J.A."/>
            <person name="van der Klei I.J."/>
            <person name="van Peij N.N.M.E."/>
            <person name="Veenhuis M."/>
            <person name="von Doehren H."/>
            <person name="Wagner C."/>
            <person name="Wortman J.R."/>
            <person name="Bovenberg R.A.L."/>
        </authorList>
    </citation>
    <scope>NUCLEOTIDE SEQUENCE [LARGE SCALE GENOMIC DNA]</scope>
    <source>
        <strain evidence="2">ATCC 28089 / DSM 1075 / NRRL 1951 / Wisconsin 54-1255</strain>
    </source>
</reference>
<gene>
    <name evidence="1" type="ORF">Pc21g15520</name>
    <name evidence="1" type="ORF">PCH_Pc21g15520</name>
</gene>
<dbReference type="HOGENOM" id="CLU_1928308_0_0_1"/>
<dbReference type="AlphaFoldDB" id="B6HJV0"/>
<dbReference type="Proteomes" id="UP000000724">
    <property type="component" value="Contig Pc00c21"/>
</dbReference>
<dbReference type="EMBL" id="AM920436">
    <property type="protein sequence ID" value="CAP96449.1"/>
    <property type="molecule type" value="Genomic_DNA"/>
</dbReference>
<accession>B6HJV0</accession>
<protein>
    <submittedName>
        <fullName evidence="1">Uncharacterized protein</fullName>
    </submittedName>
</protein>
<sequence>MTSILGKRISGECLAIPDQSHLLNSGVLGGMAVVLFLATREDKLLALYGQWTHDVADIRPREASGEDRFITGCDRMTALVLEFERCGNCAGFTETKGTHQSSAMVSCSRPFDAMSQQNPAIPVGALTACGM</sequence>
<evidence type="ECO:0000313" key="1">
    <source>
        <dbReference type="EMBL" id="CAP96449.1"/>
    </source>
</evidence>
<evidence type="ECO:0000313" key="2">
    <source>
        <dbReference type="Proteomes" id="UP000000724"/>
    </source>
</evidence>
<keyword evidence="2" id="KW-1185">Reference proteome</keyword>
<dbReference type="VEuPathDB" id="FungiDB:PCH_Pc21g15520"/>
<organism evidence="1 2">
    <name type="scientific">Penicillium rubens (strain ATCC 28089 / DSM 1075 / NRRL 1951 / Wisconsin 54-1255)</name>
    <name type="common">Penicillium chrysogenum</name>
    <dbReference type="NCBI Taxonomy" id="500485"/>
    <lineage>
        <taxon>Eukaryota</taxon>
        <taxon>Fungi</taxon>
        <taxon>Dikarya</taxon>
        <taxon>Ascomycota</taxon>
        <taxon>Pezizomycotina</taxon>
        <taxon>Eurotiomycetes</taxon>
        <taxon>Eurotiomycetidae</taxon>
        <taxon>Eurotiales</taxon>
        <taxon>Aspergillaceae</taxon>
        <taxon>Penicillium</taxon>
        <taxon>Penicillium chrysogenum species complex</taxon>
    </lineage>
</organism>